<dbReference type="AlphaFoldDB" id="A0A2R4SVT4"/>
<reference evidence="1 2" key="1">
    <citation type="submission" date="2018-01" db="EMBL/GenBank/DDBJ databases">
        <title>Complete genome sequence of Streptomyces lunaelactis MM109T, a Ferroverdin A producer isolated from cave moonmilk deposits.</title>
        <authorList>
            <person name="Naome A."/>
            <person name="Martinet L."/>
            <person name="Maciejewska M."/>
            <person name="Anderssen S."/>
            <person name="Adam D."/>
            <person name="Tenconi E."/>
            <person name="Deflandre B."/>
            <person name="Arguelles-Arias A."/>
            <person name="Calusinska M."/>
            <person name="Copieters W."/>
            <person name="Karim L."/>
            <person name="Hanikenne M."/>
            <person name="Baurain D."/>
            <person name="van Wezel G."/>
            <person name="Smargiasso N."/>
            <person name="de Pauw E."/>
            <person name="Delfosse P."/>
            <person name="Rigali S."/>
        </authorList>
    </citation>
    <scope>NUCLEOTIDE SEQUENCE [LARGE SCALE GENOMIC DNA]</scope>
    <source>
        <strain evidence="1 2">MM109</strain>
    </source>
</reference>
<dbReference type="Proteomes" id="UP000244201">
    <property type="component" value="Chromosome"/>
</dbReference>
<dbReference type="EMBL" id="CP026304">
    <property type="protein sequence ID" value="AVZ70968.1"/>
    <property type="molecule type" value="Genomic_DNA"/>
</dbReference>
<sequence>MACTAMGERRVAGMQFDLVEARWGAQGLDHMLLLLAEDIVQHAAISARNPFARVVPEQALTPDQLEAARERVLGEPEPVSDASDSATLCERVAAYLNAVQRDDTDGQKRVLTQIRNGRPGDLYAVREITLELAALYSPDAHTPPTPPPT</sequence>
<gene>
    <name evidence="1" type="ORF">SLUN_00500</name>
</gene>
<name>A0A2R4SVT4_9ACTN</name>
<accession>A0A2R4SVT4</accession>
<proteinExistence type="predicted"/>
<evidence type="ECO:0000313" key="1">
    <source>
        <dbReference type="EMBL" id="AVZ70968.1"/>
    </source>
</evidence>
<evidence type="ECO:0000313" key="2">
    <source>
        <dbReference type="Proteomes" id="UP000244201"/>
    </source>
</evidence>
<dbReference type="KEGG" id="slk:SLUN_00500"/>
<protein>
    <submittedName>
        <fullName evidence="1">Uncharacterized protein</fullName>
    </submittedName>
</protein>
<organism evidence="1 2">
    <name type="scientific">Streptomyces lunaelactis</name>
    <dbReference type="NCBI Taxonomy" id="1535768"/>
    <lineage>
        <taxon>Bacteria</taxon>
        <taxon>Bacillati</taxon>
        <taxon>Actinomycetota</taxon>
        <taxon>Actinomycetes</taxon>
        <taxon>Kitasatosporales</taxon>
        <taxon>Streptomycetaceae</taxon>
        <taxon>Streptomyces</taxon>
    </lineage>
</organism>
<keyword evidence="2" id="KW-1185">Reference proteome</keyword>